<gene>
    <name evidence="1" type="ORF">L6164_000996</name>
</gene>
<organism evidence="1 2">
    <name type="scientific">Bauhinia variegata</name>
    <name type="common">Purple orchid tree</name>
    <name type="synonym">Phanera variegata</name>
    <dbReference type="NCBI Taxonomy" id="167791"/>
    <lineage>
        <taxon>Eukaryota</taxon>
        <taxon>Viridiplantae</taxon>
        <taxon>Streptophyta</taxon>
        <taxon>Embryophyta</taxon>
        <taxon>Tracheophyta</taxon>
        <taxon>Spermatophyta</taxon>
        <taxon>Magnoliopsida</taxon>
        <taxon>eudicotyledons</taxon>
        <taxon>Gunneridae</taxon>
        <taxon>Pentapetalae</taxon>
        <taxon>rosids</taxon>
        <taxon>fabids</taxon>
        <taxon>Fabales</taxon>
        <taxon>Fabaceae</taxon>
        <taxon>Cercidoideae</taxon>
        <taxon>Cercideae</taxon>
        <taxon>Bauhiniinae</taxon>
        <taxon>Bauhinia</taxon>
    </lineage>
</organism>
<keyword evidence="2" id="KW-1185">Reference proteome</keyword>
<accession>A0ACB9Q8F9</accession>
<dbReference type="EMBL" id="CM039426">
    <property type="protein sequence ID" value="KAI4357018.1"/>
    <property type="molecule type" value="Genomic_DNA"/>
</dbReference>
<comment type="caution">
    <text evidence="1">The sequence shown here is derived from an EMBL/GenBank/DDBJ whole genome shotgun (WGS) entry which is preliminary data.</text>
</comment>
<name>A0ACB9Q8F9_BAUVA</name>
<sequence>MGASASKENNHLLKTTFSEEEGKDYDGVCAFLLGCTHLFSAVLKTALELHLFEVIAKGASSFGASMSASEISSRFPNQRPEMPQRLECMLRLLASHSLLTCSTRNNKDGGVERVYGITPVAQYFYMMKVGLLTKFLNHQAITEVL</sequence>
<evidence type="ECO:0000313" key="1">
    <source>
        <dbReference type="EMBL" id="KAI4357018.1"/>
    </source>
</evidence>
<dbReference type="Proteomes" id="UP000828941">
    <property type="component" value="Chromosome 1"/>
</dbReference>
<reference evidence="1 2" key="1">
    <citation type="journal article" date="2022" name="DNA Res.">
        <title>Chromosomal-level genome assembly of the orchid tree Bauhinia variegata (Leguminosae; Cercidoideae) supports the allotetraploid origin hypothesis of Bauhinia.</title>
        <authorList>
            <person name="Zhong Y."/>
            <person name="Chen Y."/>
            <person name="Zheng D."/>
            <person name="Pang J."/>
            <person name="Liu Y."/>
            <person name="Luo S."/>
            <person name="Meng S."/>
            <person name="Qian L."/>
            <person name="Wei D."/>
            <person name="Dai S."/>
            <person name="Zhou R."/>
        </authorList>
    </citation>
    <scope>NUCLEOTIDE SEQUENCE [LARGE SCALE GENOMIC DNA]</scope>
    <source>
        <strain evidence="1">BV-YZ2020</strain>
    </source>
</reference>
<protein>
    <submittedName>
        <fullName evidence="1">Uncharacterized protein</fullName>
    </submittedName>
</protein>
<proteinExistence type="predicted"/>
<evidence type="ECO:0000313" key="2">
    <source>
        <dbReference type="Proteomes" id="UP000828941"/>
    </source>
</evidence>